<evidence type="ECO:0000313" key="1">
    <source>
        <dbReference type="EMBL" id="WED55241.1"/>
    </source>
</evidence>
<accession>A0ABY8AZC4</accession>
<evidence type="ECO:0000313" key="2">
    <source>
        <dbReference type="Proteomes" id="UP001219957"/>
    </source>
</evidence>
<evidence type="ECO:0008006" key="3">
    <source>
        <dbReference type="Google" id="ProtNLM"/>
    </source>
</evidence>
<organism evidence="1 2">
    <name type="scientific">Exiguobacterium profundum</name>
    <dbReference type="NCBI Taxonomy" id="307643"/>
    <lineage>
        <taxon>Bacteria</taxon>
        <taxon>Bacillati</taxon>
        <taxon>Bacillota</taxon>
        <taxon>Bacilli</taxon>
        <taxon>Bacillales</taxon>
        <taxon>Bacillales Family XII. Incertae Sedis</taxon>
        <taxon>Exiguobacterium</taxon>
    </lineage>
</organism>
<gene>
    <name evidence="1" type="ORF">OE059_14690</name>
</gene>
<proteinExistence type="predicted"/>
<dbReference type="Proteomes" id="UP001219957">
    <property type="component" value="Chromosome"/>
</dbReference>
<sequence>MNRIGLKEFVERGTTNEYLRPFVSKCKTSNPNVFIVGINPASSILKTDVDHDVDRYIDLIMDRESFLTFIQQKNIEKGKRPFSKTRIGLNQLVNQLETQSNEAIEVLETNINAYATPTAKKLKAIHPSIKQSGQEWFHKLMREHTPAVVIVHSLDATRDLMKWLIANEMIQSSVYNRSYRLRDWIDLGPIPINYPSGATGVVFCTKHLKYYGWKGNAFQQLREDVLTQFNER</sequence>
<protein>
    <recommendedName>
        <fullName evidence="3">DUF1643 domain-containing protein</fullName>
    </recommendedName>
</protein>
<name>A0ABY8AZC4_9BACL</name>
<dbReference type="RefSeq" id="WP_214689007.1">
    <property type="nucleotide sequence ID" value="NZ_CP109617.1"/>
</dbReference>
<keyword evidence="2" id="KW-1185">Reference proteome</keyword>
<dbReference type="EMBL" id="CP109617">
    <property type="protein sequence ID" value="WED55241.1"/>
    <property type="molecule type" value="Genomic_DNA"/>
</dbReference>
<reference evidence="1 2" key="1">
    <citation type="submission" date="2022-10" db="EMBL/GenBank/DDBJ databases">
        <title>Complete genome sequence of Exiguobacterium profundum TSS-3 isolated from an extremely saline-alkaline spring located in Ixtapa, Chiapas-Mexico.</title>
        <authorList>
            <person name="Rincon-Rosales R."/>
            <person name="Rogel M.A."/>
            <person name="Rincon-Molina C.I."/>
            <person name="Guerrero G."/>
            <person name="Manzano-Gomez L.A."/>
            <person name="Lopez-Lopez A."/>
            <person name="Rincon Molina F.A."/>
            <person name="Martinez-Romero E."/>
        </authorList>
    </citation>
    <scope>NUCLEOTIDE SEQUENCE [LARGE SCALE GENOMIC DNA]</scope>
    <source>
        <strain evidence="1 2">TSS-3</strain>
    </source>
</reference>